<evidence type="ECO:0000313" key="2">
    <source>
        <dbReference type="EMBL" id="EXU74653.1"/>
    </source>
</evidence>
<name>A0A014N5J2_9GAMM</name>
<dbReference type="STRING" id="69222.BG55_15495"/>
<evidence type="ECO:0000313" key="3">
    <source>
        <dbReference type="Proteomes" id="UP000019918"/>
    </source>
</evidence>
<dbReference type="AlphaFoldDB" id="A0A014N5J2"/>
<feature type="signal peptide" evidence="1">
    <location>
        <begin position="1"/>
        <end position="19"/>
    </location>
</feature>
<feature type="chain" id="PRO_5001472526" evidence="1">
    <location>
        <begin position="20"/>
        <end position="182"/>
    </location>
</feature>
<dbReference type="EMBL" id="JFHN01000055">
    <property type="protein sequence ID" value="EXU74653.1"/>
    <property type="molecule type" value="Genomic_DNA"/>
</dbReference>
<gene>
    <name evidence="2" type="ORF">BG55_15495</name>
</gene>
<protein>
    <submittedName>
        <fullName evidence="2">Uncharacterized protein</fullName>
    </submittedName>
</protein>
<evidence type="ECO:0000256" key="1">
    <source>
        <dbReference type="SAM" id="SignalP"/>
    </source>
</evidence>
<proteinExistence type="predicted"/>
<dbReference type="RefSeq" id="WP_034938931.1">
    <property type="nucleotide sequence ID" value="NZ_JFHN01000055.1"/>
</dbReference>
<sequence>MILRAMTLFLMLISSMSYAFEKCIQRTSCDNTTLGKLEYVWGQYSNDNKSHVTLNGNNVLTVDGSQIGREPNGDGFILDKNNNISKVIFYYYLNTPQHIKTDPRYGDLYRYVEYRLFDFSGKEVVISNEFYPPADYDAPLGWVSWGQKNSVITFGDGSRFKYENGHVTMIDSGESDTSENKQ</sequence>
<keyword evidence="3" id="KW-1185">Reference proteome</keyword>
<comment type="caution">
    <text evidence="2">The sequence shown here is derived from an EMBL/GenBank/DDBJ whole genome shotgun (WGS) entry which is preliminary data.</text>
</comment>
<dbReference type="OrthoDB" id="6624183at2"/>
<organism evidence="2 3">
    <name type="scientific">Erwinia mallotivora</name>
    <dbReference type="NCBI Taxonomy" id="69222"/>
    <lineage>
        <taxon>Bacteria</taxon>
        <taxon>Pseudomonadati</taxon>
        <taxon>Pseudomonadota</taxon>
        <taxon>Gammaproteobacteria</taxon>
        <taxon>Enterobacterales</taxon>
        <taxon>Erwiniaceae</taxon>
        <taxon>Erwinia</taxon>
    </lineage>
</organism>
<dbReference type="Proteomes" id="UP000019918">
    <property type="component" value="Unassembled WGS sequence"/>
</dbReference>
<reference evidence="2 3" key="1">
    <citation type="submission" date="2014-02" db="EMBL/GenBank/DDBJ databases">
        <title>Draft genome of Erwinia mallotivora strain BT-MARDI, a papaya dieback pathogen.</title>
        <authorList>
            <person name="Redzuan R."/>
            <person name="Abu Bakar N."/>
            <person name="Badrun R."/>
            <person name="Mohd Raih M.F."/>
            <person name="Rozano L."/>
            <person name="Mat Amin N."/>
        </authorList>
    </citation>
    <scope>NUCLEOTIDE SEQUENCE [LARGE SCALE GENOMIC DNA]</scope>
    <source>
        <strain evidence="2 3">BT-MARDI</strain>
    </source>
</reference>
<keyword evidence="1" id="KW-0732">Signal</keyword>
<accession>A0A014N5J2</accession>